<evidence type="ECO:0000259" key="1">
    <source>
        <dbReference type="Pfam" id="PF03992"/>
    </source>
</evidence>
<gene>
    <name evidence="2" type="ORF">EDD27_8315</name>
</gene>
<name>A0A438MI02_9ACTN</name>
<comment type="caution">
    <text evidence="2">The sequence shown here is derived from an EMBL/GenBank/DDBJ whole genome shotgun (WGS) entry which is preliminary data.</text>
</comment>
<sequence length="98" mass="11733">MREHFIWVTTRRIRPGTLEEFEQAWRPEPYPEGLHHAYAYWTEDGLEITGVSFWDSKEACDAWRESEGEARRREAMAPYVVEEREGFYRGRELAVPVR</sequence>
<evidence type="ECO:0000313" key="3">
    <source>
        <dbReference type="Proteomes" id="UP000284824"/>
    </source>
</evidence>
<organism evidence="2 3">
    <name type="scientific">Nonomuraea polychroma</name>
    <dbReference type="NCBI Taxonomy" id="46176"/>
    <lineage>
        <taxon>Bacteria</taxon>
        <taxon>Bacillati</taxon>
        <taxon>Actinomycetota</taxon>
        <taxon>Actinomycetes</taxon>
        <taxon>Streptosporangiales</taxon>
        <taxon>Streptosporangiaceae</taxon>
        <taxon>Nonomuraea</taxon>
    </lineage>
</organism>
<dbReference type="RefSeq" id="WP_127937125.1">
    <property type="nucleotide sequence ID" value="NZ_SAUN01000001.1"/>
</dbReference>
<evidence type="ECO:0000313" key="2">
    <source>
        <dbReference type="EMBL" id="RVX45510.1"/>
    </source>
</evidence>
<keyword evidence="3" id="KW-1185">Reference proteome</keyword>
<protein>
    <submittedName>
        <fullName evidence="2">Antibiotic biosynthesis monooxygenase</fullName>
    </submittedName>
</protein>
<dbReference type="EMBL" id="SAUN01000001">
    <property type="protein sequence ID" value="RVX45510.1"/>
    <property type="molecule type" value="Genomic_DNA"/>
</dbReference>
<feature type="domain" description="ABM" evidence="1">
    <location>
        <begin position="7"/>
        <end position="67"/>
    </location>
</feature>
<dbReference type="InterPro" id="IPR007138">
    <property type="entry name" value="ABM_dom"/>
</dbReference>
<accession>A0A438MI02</accession>
<dbReference type="InterPro" id="IPR011008">
    <property type="entry name" value="Dimeric_a/b-barrel"/>
</dbReference>
<dbReference type="Gene3D" id="3.30.70.100">
    <property type="match status" value="1"/>
</dbReference>
<proteinExistence type="predicted"/>
<dbReference type="OrthoDB" id="3534695at2"/>
<dbReference type="Pfam" id="PF03992">
    <property type="entry name" value="ABM"/>
    <property type="match status" value="1"/>
</dbReference>
<dbReference type="GO" id="GO:0004497">
    <property type="term" value="F:monooxygenase activity"/>
    <property type="evidence" value="ECO:0007669"/>
    <property type="project" value="UniProtKB-KW"/>
</dbReference>
<dbReference type="Proteomes" id="UP000284824">
    <property type="component" value="Unassembled WGS sequence"/>
</dbReference>
<dbReference type="SUPFAM" id="SSF54909">
    <property type="entry name" value="Dimeric alpha+beta barrel"/>
    <property type="match status" value="1"/>
</dbReference>
<keyword evidence="2" id="KW-0560">Oxidoreductase</keyword>
<dbReference type="AlphaFoldDB" id="A0A438MI02"/>
<reference evidence="2 3" key="1">
    <citation type="submission" date="2019-01" db="EMBL/GenBank/DDBJ databases">
        <title>Sequencing the genomes of 1000 actinobacteria strains.</title>
        <authorList>
            <person name="Klenk H.-P."/>
        </authorList>
    </citation>
    <scope>NUCLEOTIDE SEQUENCE [LARGE SCALE GENOMIC DNA]</scope>
    <source>
        <strain evidence="2 3">DSM 43925</strain>
    </source>
</reference>
<keyword evidence="2" id="KW-0503">Monooxygenase</keyword>